<name>A0ABU5E0S7_9PROT</name>
<evidence type="ECO:0000313" key="2">
    <source>
        <dbReference type="Proteomes" id="UP001271769"/>
    </source>
</evidence>
<sequence>MTRHWTRRDVVVAGLAAGFGTAVLPLAARADAPPRDYESALAAARGQVVYFNAWGGDQRINDFISWVAGAVSTRFGVTLHHVKLTDTAEAVSRVLAGKIAGETDGGGVDLIWINGENFAAMKKQGLLFGPMIQLLPNMKFVDPKTKPTVLSDFTVPTDGYESPWGMAQLVFFYDSARLTQPPRSPAALLEFATANPGRFTFPAPPDFVGSTVLKQFLLSLAPDRRPFDRLLDPALFDTATTPLWDYLAALAPHLWRGGKSYPTSTTALRQLLNDGEIDISMAFNPGDASSAIAQGLLPETVRSFVFDGGMIGNTHFVAVPFNANAKAGALVVADFLLSPEAQLRKEDPNVWGDPTVLDMALLPPEARAAFAQLPRGIATLSPRELGPVLPELHPSWMVAIEARWTQLYGH</sequence>
<gene>
    <name evidence="1" type="ORF">SMD31_12710</name>
</gene>
<reference evidence="1 2" key="1">
    <citation type="journal article" date="2013" name="Antonie Van Leeuwenhoek">
        <title>Dongia rigui sp. nov., isolated from freshwater of a large wetland in Korea.</title>
        <authorList>
            <person name="Baik K.S."/>
            <person name="Hwang Y.M."/>
            <person name="Choi J.S."/>
            <person name="Kwon J."/>
            <person name="Seong C.N."/>
        </authorList>
    </citation>
    <scope>NUCLEOTIDE SEQUENCE [LARGE SCALE GENOMIC DNA]</scope>
    <source>
        <strain evidence="1 2">04SU4-P</strain>
    </source>
</reference>
<dbReference type="InterPro" id="IPR006059">
    <property type="entry name" value="SBP"/>
</dbReference>
<dbReference type="SUPFAM" id="SSF53850">
    <property type="entry name" value="Periplasmic binding protein-like II"/>
    <property type="match status" value="1"/>
</dbReference>
<protein>
    <submittedName>
        <fullName evidence="1">ABC transporter substrate-binding protein</fullName>
    </submittedName>
</protein>
<proteinExistence type="predicted"/>
<dbReference type="InterPro" id="IPR027020">
    <property type="entry name" value="YnjB"/>
</dbReference>
<dbReference type="PROSITE" id="PS51318">
    <property type="entry name" value="TAT"/>
    <property type="match status" value="1"/>
</dbReference>
<accession>A0ABU5E0S7</accession>
<dbReference type="Proteomes" id="UP001271769">
    <property type="component" value="Unassembled WGS sequence"/>
</dbReference>
<evidence type="ECO:0000313" key="1">
    <source>
        <dbReference type="EMBL" id="MDY0872795.1"/>
    </source>
</evidence>
<dbReference type="Gene3D" id="3.40.190.10">
    <property type="entry name" value="Periplasmic binding protein-like II"/>
    <property type="match status" value="2"/>
</dbReference>
<dbReference type="InterPro" id="IPR006311">
    <property type="entry name" value="TAT_signal"/>
</dbReference>
<keyword evidence="2" id="KW-1185">Reference proteome</keyword>
<organism evidence="1 2">
    <name type="scientific">Dongia rigui</name>
    <dbReference type="NCBI Taxonomy" id="940149"/>
    <lineage>
        <taxon>Bacteria</taxon>
        <taxon>Pseudomonadati</taxon>
        <taxon>Pseudomonadota</taxon>
        <taxon>Alphaproteobacteria</taxon>
        <taxon>Rhodospirillales</taxon>
        <taxon>Dongiaceae</taxon>
        <taxon>Dongia</taxon>
    </lineage>
</organism>
<dbReference type="EMBL" id="JAXCLX010000002">
    <property type="protein sequence ID" value="MDY0872795.1"/>
    <property type="molecule type" value="Genomic_DNA"/>
</dbReference>
<dbReference type="PIRSF" id="PIRSF029172">
    <property type="entry name" value="UCP029172_ABC_sbc_YnjB"/>
    <property type="match status" value="1"/>
</dbReference>
<dbReference type="PANTHER" id="PTHR42779:SF1">
    <property type="entry name" value="PROTEIN YNJB"/>
    <property type="match status" value="1"/>
</dbReference>
<comment type="caution">
    <text evidence="1">The sequence shown here is derived from an EMBL/GenBank/DDBJ whole genome shotgun (WGS) entry which is preliminary data.</text>
</comment>
<dbReference type="PANTHER" id="PTHR42779">
    <property type="entry name" value="PROTEIN YNJB"/>
    <property type="match status" value="1"/>
</dbReference>
<dbReference type="NCBIfam" id="NF008633">
    <property type="entry name" value="PRK11622.1"/>
    <property type="match status" value="1"/>
</dbReference>
<dbReference type="Pfam" id="PF13416">
    <property type="entry name" value="SBP_bac_8"/>
    <property type="match status" value="1"/>
</dbReference>